<evidence type="ECO:0000256" key="1">
    <source>
        <dbReference type="ARBA" id="ARBA00023015"/>
    </source>
</evidence>
<name>A0A0N0E8R6_9HYPH</name>
<evidence type="ECO:0000313" key="6">
    <source>
        <dbReference type="Proteomes" id="UP000038011"/>
    </source>
</evidence>
<proteinExistence type="predicted"/>
<evidence type="ECO:0000259" key="4">
    <source>
        <dbReference type="PROSITE" id="PS50932"/>
    </source>
</evidence>
<dbReference type="SUPFAM" id="SSF47413">
    <property type="entry name" value="lambda repressor-like DNA-binding domains"/>
    <property type="match status" value="1"/>
</dbReference>
<evidence type="ECO:0000256" key="2">
    <source>
        <dbReference type="ARBA" id="ARBA00023125"/>
    </source>
</evidence>
<feature type="domain" description="HTH lacI-type" evidence="4">
    <location>
        <begin position="1"/>
        <end position="55"/>
    </location>
</feature>
<dbReference type="CDD" id="cd20010">
    <property type="entry name" value="PBP1_AglR-like"/>
    <property type="match status" value="1"/>
</dbReference>
<dbReference type="InterPro" id="IPR046335">
    <property type="entry name" value="LacI/GalR-like_sensor"/>
</dbReference>
<comment type="caution">
    <text evidence="5">The sequence shown here is derived from an EMBL/GenBank/DDBJ whole genome shotgun (WGS) entry which is preliminary data.</text>
</comment>
<dbReference type="PATRIC" id="fig|1514904.3.peg.1757"/>
<dbReference type="Proteomes" id="UP000038011">
    <property type="component" value="Unassembled WGS sequence"/>
</dbReference>
<organism evidence="5 6">
    <name type="scientific">Ahrensia marina</name>
    <dbReference type="NCBI Taxonomy" id="1514904"/>
    <lineage>
        <taxon>Bacteria</taxon>
        <taxon>Pseudomonadati</taxon>
        <taxon>Pseudomonadota</taxon>
        <taxon>Alphaproteobacteria</taxon>
        <taxon>Hyphomicrobiales</taxon>
        <taxon>Ahrensiaceae</taxon>
        <taxon>Ahrensia</taxon>
    </lineage>
</organism>
<keyword evidence="3" id="KW-0804">Transcription</keyword>
<dbReference type="PROSITE" id="PS50932">
    <property type="entry name" value="HTH_LACI_2"/>
    <property type="match status" value="1"/>
</dbReference>
<dbReference type="Pfam" id="PF00356">
    <property type="entry name" value="LacI"/>
    <property type="match status" value="1"/>
</dbReference>
<sequence length="342" mass="37916">MNLKELSELLGLSQTTVSRALNGFPEVSERTRERVQRVAKQNNYAPNKSARGLAMGQTFTIGHVISTSNQNEMLNPVFADFVAGVGEVYSANGYKMSMSIVPPHEDEYQVYRDMKAQSVVDAVVLQSPTVNDGRISFLNDLGLPFIVHGRATDCDIPYAWLDINNRSAFQRATDFLYDLGHTRIALLNGLEHMDFAHRRRDGYETSLRSHNIAIDPAIMSTNEMTEHYGYNRTIELLKSENPPTALLISSIVTAYGALRAIQETGKTIGHDISIVTHDDRLSYFRDNDSVPLFTATQSSVREAGRQLATMLIDIIASPSVKPPEKLLEAELTLGRSTGRAPA</sequence>
<evidence type="ECO:0000256" key="3">
    <source>
        <dbReference type="ARBA" id="ARBA00023163"/>
    </source>
</evidence>
<dbReference type="Gene3D" id="1.10.260.40">
    <property type="entry name" value="lambda repressor-like DNA-binding domains"/>
    <property type="match status" value="1"/>
</dbReference>
<dbReference type="Gene3D" id="3.40.50.2300">
    <property type="match status" value="2"/>
</dbReference>
<dbReference type="STRING" id="1514904.SU32_02760"/>
<keyword evidence="6" id="KW-1185">Reference proteome</keyword>
<dbReference type="InterPro" id="IPR010982">
    <property type="entry name" value="Lambda_DNA-bd_dom_sf"/>
</dbReference>
<keyword evidence="1" id="KW-0805">Transcription regulation</keyword>
<gene>
    <name evidence="5" type="ORF">SU32_02760</name>
</gene>
<dbReference type="GO" id="GO:0003700">
    <property type="term" value="F:DNA-binding transcription factor activity"/>
    <property type="evidence" value="ECO:0007669"/>
    <property type="project" value="TreeGrafter"/>
</dbReference>
<reference evidence="5 6" key="1">
    <citation type="submission" date="2015-01" db="EMBL/GenBank/DDBJ databases">
        <title>Ahrensia donghaiensis sp. nov., a novel dimethylsulphoniopropionate-cleavage bacterium isolated from seawater and emended descriptions of the genus Ahrensia and Ahrensia kielensis.</title>
        <authorList>
            <person name="Liu J."/>
        </authorList>
    </citation>
    <scope>NUCLEOTIDE SEQUENCE [LARGE SCALE GENOMIC DNA]</scope>
    <source>
        <strain evidence="5 6">LZD062</strain>
    </source>
</reference>
<dbReference type="CDD" id="cd01392">
    <property type="entry name" value="HTH_LacI"/>
    <property type="match status" value="1"/>
</dbReference>
<dbReference type="RefSeq" id="WP_053997790.1">
    <property type="nucleotide sequence ID" value="NZ_JXMU01000002.1"/>
</dbReference>
<evidence type="ECO:0000313" key="5">
    <source>
        <dbReference type="EMBL" id="KPB02671.1"/>
    </source>
</evidence>
<dbReference type="PANTHER" id="PTHR30146">
    <property type="entry name" value="LACI-RELATED TRANSCRIPTIONAL REPRESSOR"/>
    <property type="match status" value="1"/>
</dbReference>
<dbReference type="PANTHER" id="PTHR30146:SF109">
    <property type="entry name" value="HTH-TYPE TRANSCRIPTIONAL REGULATOR GALS"/>
    <property type="match status" value="1"/>
</dbReference>
<dbReference type="SMART" id="SM00354">
    <property type="entry name" value="HTH_LACI"/>
    <property type="match status" value="1"/>
</dbReference>
<dbReference type="AlphaFoldDB" id="A0A0N0E8R6"/>
<keyword evidence="2" id="KW-0238">DNA-binding</keyword>
<protein>
    <submittedName>
        <fullName evidence="5">LacI family transcriptional regulator</fullName>
    </submittedName>
</protein>
<dbReference type="GO" id="GO:0000976">
    <property type="term" value="F:transcription cis-regulatory region binding"/>
    <property type="evidence" value="ECO:0007669"/>
    <property type="project" value="TreeGrafter"/>
</dbReference>
<dbReference type="InterPro" id="IPR028082">
    <property type="entry name" value="Peripla_BP_I"/>
</dbReference>
<dbReference type="SUPFAM" id="SSF53822">
    <property type="entry name" value="Periplasmic binding protein-like I"/>
    <property type="match status" value="1"/>
</dbReference>
<dbReference type="OrthoDB" id="234496at2"/>
<dbReference type="EMBL" id="JXMU01000002">
    <property type="protein sequence ID" value="KPB02671.1"/>
    <property type="molecule type" value="Genomic_DNA"/>
</dbReference>
<dbReference type="Pfam" id="PF13377">
    <property type="entry name" value="Peripla_BP_3"/>
    <property type="match status" value="1"/>
</dbReference>
<accession>A0A0N0E8R6</accession>
<dbReference type="InterPro" id="IPR000843">
    <property type="entry name" value="HTH_LacI"/>
</dbReference>